<feature type="compositionally biased region" description="Basic and acidic residues" evidence="4">
    <location>
        <begin position="765"/>
        <end position="776"/>
    </location>
</feature>
<evidence type="ECO:0000313" key="6">
    <source>
        <dbReference type="Proteomes" id="UP000694561"/>
    </source>
</evidence>
<dbReference type="GO" id="GO:0042246">
    <property type="term" value="P:tissue regeneration"/>
    <property type="evidence" value="ECO:0007669"/>
    <property type="project" value="Ensembl"/>
</dbReference>
<reference evidence="5" key="2">
    <citation type="submission" date="2025-09" db="UniProtKB">
        <authorList>
            <consortium name="Ensembl"/>
        </authorList>
    </citation>
    <scope>IDENTIFICATION</scope>
</reference>
<dbReference type="InterPro" id="IPR036047">
    <property type="entry name" value="F-box-like_dom_sf"/>
</dbReference>
<dbReference type="GO" id="GO:0006954">
    <property type="term" value="P:inflammatory response"/>
    <property type="evidence" value="ECO:0007669"/>
    <property type="project" value="Ensembl"/>
</dbReference>
<dbReference type="SUPFAM" id="SSF50978">
    <property type="entry name" value="WD40 repeat-like"/>
    <property type="match status" value="1"/>
</dbReference>
<dbReference type="InterPro" id="IPR051075">
    <property type="entry name" value="SCF_subunit_WD-repeat"/>
</dbReference>
<dbReference type="Proteomes" id="UP000694561">
    <property type="component" value="Unplaced"/>
</dbReference>
<dbReference type="Gene3D" id="2.130.10.10">
    <property type="entry name" value="YVTN repeat-like/Quinoprotein amine dehydrogenase"/>
    <property type="match status" value="1"/>
</dbReference>
<dbReference type="InterPro" id="IPR015943">
    <property type="entry name" value="WD40/YVTN_repeat-like_dom_sf"/>
</dbReference>
<dbReference type="PANTHER" id="PTHR19872">
    <property type="entry name" value="UBIQUITIN LIGASE SPECIFICITY FACTOR/HREP PROTEIN"/>
    <property type="match status" value="1"/>
</dbReference>
<organism evidence="5 6">
    <name type="scientific">Monodon monoceros</name>
    <name type="common">Narwhal</name>
    <name type="synonym">Ceratodon monodon</name>
    <dbReference type="NCBI Taxonomy" id="40151"/>
    <lineage>
        <taxon>Eukaryota</taxon>
        <taxon>Metazoa</taxon>
        <taxon>Chordata</taxon>
        <taxon>Craniata</taxon>
        <taxon>Vertebrata</taxon>
        <taxon>Euteleostomi</taxon>
        <taxon>Mammalia</taxon>
        <taxon>Eutheria</taxon>
        <taxon>Laurasiatheria</taxon>
        <taxon>Artiodactyla</taxon>
        <taxon>Whippomorpha</taxon>
        <taxon>Cetacea</taxon>
        <taxon>Odontoceti</taxon>
        <taxon>Monodontidae</taxon>
        <taxon>Monodon</taxon>
    </lineage>
</organism>
<dbReference type="SMART" id="SM00320">
    <property type="entry name" value="WD40"/>
    <property type="match status" value="5"/>
</dbReference>
<feature type="repeat" description="WD" evidence="3">
    <location>
        <begin position="483"/>
        <end position="522"/>
    </location>
</feature>
<dbReference type="Ensembl" id="ENSMMNT00015025230.1">
    <property type="protein sequence ID" value="ENSMMNP00015022956.1"/>
    <property type="gene ID" value="ENSMMNG00015016731.1"/>
</dbReference>
<feature type="compositionally biased region" description="Polar residues" evidence="4">
    <location>
        <begin position="708"/>
        <end position="733"/>
    </location>
</feature>
<dbReference type="GeneTree" id="ENSGT00940000158003"/>
<dbReference type="PANTHER" id="PTHR19872:SF7">
    <property type="entry name" value="F-BOX AND WD REPEAT DOMAIN CONTAINING PROTEIN 10B-RELATED"/>
    <property type="match status" value="1"/>
</dbReference>
<protein>
    <recommendedName>
        <fullName evidence="7">F-box domain-containing protein</fullName>
    </recommendedName>
</protein>
<accession>A0A8C6BWP4</accession>
<dbReference type="CDD" id="cd00200">
    <property type="entry name" value="WD40"/>
    <property type="match status" value="1"/>
</dbReference>
<evidence type="ECO:0000313" key="5">
    <source>
        <dbReference type="Ensembl" id="ENSMMNP00015022956.1"/>
    </source>
</evidence>
<dbReference type="Gene3D" id="1.20.1280.50">
    <property type="match status" value="1"/>
</dbReference>
<evidence type="ECO:0000256" key="3">
    <source>
        <dbReference type="PROSITE-ProRule" id="PRU00221"/>
    </source>
</evidence>
<dbReference type="Pfam" id="PF00400">
    <property type="entry name" value="WD40"/>
    <property type="match status" value="3"/>
</dbReference>
<evidence type="ECO:0000256" key="4">
    <source>
        <dbReference type="SAM" id="MobiDB-lite"/>
    </source>
</evidence>
<dbReference type="SUPFAM" id="SSF81383">
    <property type="entry name" value="F-box domain"/>
    <property type="match status" value="1"/>
</dbReference>
<dbReference type="PROSITE" id="PS50294">
    <property type="entry name" value="WD_REPEATS_REGION"/>
    <property type="match status" value="1"/>
</dbReference>
<gene>
    <name evidence="5" type="primary">FBXW10B</name>
</gene>
<evidence type="ECO:0000256" key="1">
    <source>
        <dbReference type="ARBA" id="ARBA00022574"/>
    </source>
</evidence>
<keyword evidence="6" id="KW-1185">Reference proteome</keyword>
<reference evidence="5" key="1">
    <citation type="submission" date="2025-08" db="UniProtKB">
        <authorList>
            <consortium name="Ensembl"/>
        </authorList>
    </citation>
    <scope>IDENTIFICATION</scope>
</reference>
<dbReference type="PROSITE" id="PS50082">
    <property type="entry name" value="WD_REPEATS_2"/>
    <property type="match status" value="3"/>
</dbReference>
<dbReference type="GO" id="GO:0009611">
    <property type="term" value="P:response to wounding"/>
    <property type="evidence" value="ECO:0007669"/>
    <property type="project" value="Ensembl"/>
</dbReference>
<evidence type="ECO:0008006" key="7">
    <source>
        <dbReference type="Google" id="ProtNLM"/>
    </source>
</evidence>
<dbReference type="AlphaFoldDB" id="A0A8C6BWP4"/>
<keyword evidence="1 3" id="KW-0853">WD repeat</keyword>
<feature type="repeat" description="WD" evidence="3">
    <location>
        <begin position="441"/>
        <end position="482"/>
    </location>
</feature>
<feature type="region of interest" description="Disordered" evidence="4">
    <location>
        <begin position="707"/>
        <end position="735"/>
    </location>
</feature>
<evidence type="ECO:0000256" key="2">
    <source>
        <dbReference type="ARBA" id="ARBA00022737"/>
    </source>
</evidence>
<keyword evidence="2" id="KW-0677">Repeat</keyword>
<dbReference type="CDD" id="cd22136">
    <property type="entry name" value="F-box_FBXW10"/>
    <property type="match status" value="1"/>
</dbReference>
<proteinExistence type="predicted"/>
<feature type="repeat" description="WD" evidence="3">
    <location>
        <begin position="562"/>
        <end position="593"/>
    </location>
</feature>
<dbReference type="InterPro" id="IPR001680">
    <property type="entry name" value="WD40_rpt"/>
</dbReference>
<name>A0A8C6BWP4_MONMO</name>
<sequence>MENMASRLKNAPYFRCEKGNNSVPVCQKCETCVLAWKIFSTKEWFRRVGRISQRRFLVSILQQLDSLYLLHYFQNILQTTQGKDFVYHRSRVNLSKKEGKIIKSSLNQMLDKMVEQKMREILYWFGNSSCRTKANYTLLLLQMCDPELLLTAVDVIRVLFLRGRNDASGNDPDSKDVFFVPEKGHTPPCKTSQVCWAARPGHTSFPFSKTTGKASLQGQWKSSLQYISEMNRLSSEKASVSKAGGPRDVLVDLEAVRELSSGVSAYRDFIRHLPVHLSKYILGMLDKNSLNRCVFVSQHWAVLAQQVRTDLSMHSFIQHQITLLQGSYTRGIDPNYANKVTIPVPKMADDGKHLCVKNQKWKLRTKNDYNLWTAYQNQETQQVQMEERNVFCGTYNIRILSDMWDRNRVIHYSGGDLLAVSSNRKIQLLDIIQIKQIPIKFRGHTGSIRTLFLCEEENFLLSGSYDLSIRYWDLDSGACIRIFNGHQGAISCMDVWKNKLASGARDCQVKEWDIETGKCLKTFKHKDPILATRINDTYIVSSCEKGLVKVWHIITAQLVKTLNGHEGAVKCLCFDQWHLLSGSADGLVMAWSMVGKYERCLMAFKHPKEVLHVALLFLRVISACADGKIRIYNFLNGNCLKVMKANGRGYPVLSFFIQGNRMVINTESNILMFQFENIKWQYSLERAKQKKKDKEYDREENGLAEVLSKSSTQTYSPQESIPSKHTAQESLFSKSHRSPVLLRASRLPTGVLTEAPLSQGTPKSPRRDAGDVEEIPKQGQLGTLGDLISCSKKKSWCIPMSPDQFLLTVNALQKAHNSGELAYPRRPQTQVIDAWGPSISYPRKVLSLKGRSVQHAVDRLRLSNPPIDVKQTSIPLEIQKLQPNLKNSVHSPRVQSTIPQPVLICPRLSGSLKAEDPPTSSTDGAVRSFSPLTSTQVIQPNCVLAPPMGTTAQAAKRDWPRFYTALDPFRVNTEFMLLTVKEEKEYEEAKMREFQAIKPAGGVDLEKASRAAWVRKIKGLPIDNFMKQGKTAAPELGQNVFI</sequence>
<dbReference type="InterPro" id="IPR036322">
    <property type="entry name" value="WD40_repeat_dom_sf"/>
</dbReference>
<feature type="region of interest" description="Disordered" evidence="4">
    <location>
        <begin position="752"/>
        <end position="778"/>
    </location>
</feature>